<protein>
    <submittedName>
        <fullName evidence="1">Uncharacterized protein</fullName>
    </submittedName>
</protein>
<accession>A0A0F9F2I5</accession>
<dbReference type="AlphaFoldDB" id="A0A0F9F2I5"/>
<sequence length="165" mass="19029">MPNVVSLKKNLKEYKDEDLKSDNFSTGLSIKVAEAERESFGAKKHKNDEVKAWIDEIEKRLAIMSGKLPYEELCACRRLAWEKFMENVKIPLPMAEFFALMKQAHGGELGVLRGRHFLPWATAYMVIMYGEAVAHWPDEFTDADLERLENWRAGRDTPREVVLAQ</sequence>
<evidence type="ECO:0000313" key="1">
    <source>
        <dbReference type="EMBL" id="KKL51450.1"/>
    </source>
</evidence>
<organism evidence="1">
    <name type="scientific">marine sediment metagenome</name>
    <dbReference type="NCBI Taxonomy" id="412755"/>
    <lineage>
        <taxon>unclassified sequences</taxon>
        <taxon>metagenomes</taxon>
        <taxon>ecological metagenomes</taxon>
    </lineage>
</organism>
<name>A0A0F9F2I5_9ZZZZ</name>
<reference evidence="1" key="1">
    <citation type="journal article" date="2015" name="Nature">
        <title>Complex archaea that bridge the gap between prokaryotes and eukaryotes.</title>
        <authorList>
            <person name="Spang A."/>
            <person name="Saw J.H."/>
            <person name="Jorgensen S.L."/>
            <person name="Zaremba-Niedzwiedzka K."/>
            <person name="Martijn J."/>
            <person name="Lind A.E."/>
            <person name="van Eijk R."/>
            <person name="Schleper C."/>
            <person name="Guy L."/>
            <person name="Ettema T.J."/>
        </authorList>
    </citation>
    <scope>NUCLEOTIDE SEQUENCE</scope>
</reference>
<dbReference type="EMBL" id="LAZR01032247">
    <property type="protein sequence ID" value="KKL51450.1"/>
    <property type="molecule type" value="Genomic_DNA"/>
</dbReference>
<proteinExistence type="predicted"/>
<comment type="caution">
    <text evidence="1">The sequence shown here is derived from an EMBL/GenBank/DDBJ whole genome shotgun (WGS) entry which is preliminary data.</text>
</comment>
<gene>
    <name evidence="1" type="ORF">LCGC14_2295350</name>
</gene>